<evidence type="ECO:0000313" key="2">
    <source>
        <dbReference type="EMBL" id="QDX27486.1"/>
    </source>
</evidence>
<dbReference type="PIRSF" id="PIRSF003113">
    <property type="entry name" value="BolA"/>
    <property type="match status" value="1"/>
</dbReference>
<dbReference type="InterPro" id="IPR002634">
    <property type="entry name" value="BolA"/>
</dbReference>
<proteinExistence type="inferred from homology"/>
<organism evidence="2 3">
    <name type="scientific">Sphingomonas suaedae</name>
    <dbReference type="NCBI Taxonomy" id="2599297"/>
    <lineage>
        <taxon>Bacteria</taxon>
        <taxon>Pseudomonadati</taxon>
        <taxon>Pseudomonadota</taxon>
        <taxon>Alphaproteobacteria</taxon>
        <taxon>Sphingomonadales</taxon>
        <taxon>Sphingomonadaceae</taxon>
        <taxon>Sphingomonas</taxon>
    </lineage>
</organism>
<reference evidence="2 3" key="1">
    <citation type="submission" date="2019-07" db="EMBL/GenBank/DDBJ databases">
        <title>Sphingomonas alkalisoli sp. nov., isolated from rhizosphere soil of Suaedae salsa.</title>
        <authorList>
            <person name="Zhang H."/>
            <person name="Xu L."/>
            <person name="Zhang J.-X."/>
            <person name="Sun J.-Q."/>
        </authorList>
    </citation>
    <scope>NUCLEOTIDE SEQUENCE [LARGE SCALE GENOMIC DNA]</scope>
    <source>
        <strain evidence="2 3">XS-10</strain>
    </source>
</reference>
<comment type="similarity">
    <text evidence="1">Belongs to the BolA/IbaG family.</text>
</comment>
<dbReference type="Gene3D" id="3.30.300.90">
    <property type="entry name" value="BolA-like"/>
    <property type="match status" value="1"/>
</dbReference>
<dbReference type="PANTHER" id="PTHR46230:SF7">
    <property type="entry name" value="BOLA-LIKE PROTEIN 1"/>
    <property type="match status" value="1"/>
</dbReference>
<evidence type="ECO:0000256" key="1">
    <source>
        <dbReference type="RuleBase" id="RU003860"/>
    </source>
</evidence>
<protein>
    <submittedName>
        <fullName evidence="2">BolA family transcriptional regulator</fullName>
    </submittedName>
</protein>
<dbReference type="PANTHER" id="PTHR46230">
    <property type="match status" value="1"/>
</dbReference>
<dbReference type="GO" id="GO:0016226">
    <property type="term" value="P:iron-sulfur cluster assembly"/>
    <property type="evidence" value="ECO:0007669"/>
    <property type="project" value="TreeGrafter"/>
</dbReference>
<dbReference type="EMBL" id="CP042239">
    <property type="protein sequence ID" value="QDX27486.1"/>
    <property type="molecule type" value="Genomic_DNA"/>
</dbReference>
<dbReference type="Pfam" id="PF01722">
    <property type="entry name" value="BolA"/>
    <property type="match status" value="1"/>
</dbReference>
<evidence type="ECO:0000313" key="3">
    <source>
        <dbReference type="Proteomes" id="UP000318055"/>
    </source>
</evidence>
<dbReference type="OrthoDB" id="9811118at2"/>
<gene>
    <name evidence="2" type="ORF">FPZ54_16735</name>
</gene>
<dbReference type="Proteomes" id="UP000318055">
    <property type="component" value="Chromosome"/>
</dbReference>
<dbReference type="InterPro" id="IPR036065">
    <property type="entry name" value="BolA-like_sf"/>
</dbReference>
<accession>A0A518RJ57</accession>
<name>A0A518RJ57_9SPHN</name>
<dbReference type="RefSeq" id="WP_145848961.1">
    <property type="nucleotide sequence ID" value="NZ_CP042239.1"/>
</dbReference>
<sequence>MTDTSTGPVASEITARLTQALAPSKLDVINDSAKHRGHSGDDGSGESHFTVAIESAAFAGKSRLERQRLVNRALGDLMTEKIHAMAIRATAPGE</sequence>
<dbReference type="KEGG" id="ssua:FPZ54_16735"/>
<dbReference type="SUPFAM" id="SSF82657">
    <property type="entry name" value="BolA-like"/>
    <property type="match status" value="1"/>
</dbReference>
<dbReference type="AlphaFoldDB" id="A0A518RJ57"/>
<keyword evidence="3" id="KW-1185">Reference proteome</keyword>